<dbReference type="EnsemblMetazoa" id="G26840.1">
    <property type="protein sequence ID" value="G26840.1:cds"/>
    <property type="gene ID" value="G26840"/>
</dbReference>
<name>A0A8W8L5W1_MAGGI</name>
<evidence type="ECO:0000256" key="2">
    <source>
        <dbReference type="SAM" id="Phobius"/>
    </source>
</evidence>
<keyword evidence="2" id="KW-0472">Membrane</keyword>
<accession>A0A8W8L5W1</accession>
<organism evidence="3 4">
    <name type="scientific">Magallana gigas</name>
    <name type="common">Pacific oyster</name>
    <name type="synonym">Crassostrea gigas</name>
    <dbReference type="NCBI Taxonomy" id="29159"/>
    <lineage>
        <taxon>Eukaryota</taxon>
        <taxon>Metazoa</taxon>
        <taxon>Spiralia</taxon>
        <taxon>Lophotrochozoa</taxon>
        <taxon>Mollusca</taxon>
        <taxon>Bivalvia</taxon>
        <taxon>Autobranchia</taxon>
        <taxon>Pteriomorphia</taxon>
        <taxon>Ostreida</taxon>
        <taxon>Ostreoidea</taxon>
        <taxon>Ostreidae</taxon>
        <taxon>Magallana</taxon>
    </lineage>
</organism>
<keyword evidence="2" id="KW-1133">Transmembrane helix</keyword>
<feature type="region of interest" description="Disordered" evidence="1">
    <location>
        <begin position="82"/>
        <end position="111"/>
    </location>
</feature>
<keyword evidence="4" id="KW-1185">Reference proteome</keyword>
<evidence type="ECO:0000313" key="3">
    <source>
        <dbReference type="EnsemblMetazoa" id="G26840.1:cds"/>
    </source>
</evidence>
<evidence type="ECO:0008006" key="5">
    <source>
        <dbReference type="Google" id="ProtNLM"/>
    </source>
</evidence>
<sequence>MCDGKEGFTKDGITYLCCYNHYFNGFTCVQCLAGFYGNDCFKKCDNGLYGERCGNKCNCSTGQFCHHITGCIIEYSGSTEVPHRGYESSSTDHTPANSNSPLPSLTSTSPTSDIQFPQQTNIFIFAIGSVIALFLGIIVVQFCIKLCIKRRRYTQQMSVKRKPVKEEETYNEINESLIGIGEGSRNEQRQFGRYFELQERNQLTGVPYDKIKTQTHYQEINNSLVELSCNSDSSNSNASYLKPKTNDNNSYIDVMESSTAKSGITTQISNVNSTNDSSKVSSQYLQPVHNIEKDETVIQSHEICDNNGAYLDATHDTFV</sequence>
<dbReference type="Proteomes" id="UP000005408">
    <property type="component" value="Unassembled WGS sequence"/>
</dbReference>
<evidence type="ECO:0000313" key="4">
    <source>
        <dbReference type="Proteomes" id="UP000005408"/>
    </source>
</evidence>
<dbReference type="Gene3D" id="2.170.300.10">
    <property type="entry name" value="Tie2 ligand-binding domain superfamily"/>
    <property type="match status" value="1"/>
</dbReference>
<dbReference type="AlphaFoldDB" id="A0A8W8L5W1"/>
<keyword evidence="2" id="KW-0812">Transmembrane</keyword>
<feature type="transmembrane region" description="Helical" evidence="2">
    <location>
        <begin position="122"/>
        <end position="148"/>
    </location>
</feature>
<evidence type="ECO:0000256" key="1">
    <source>
        <dbReference type="SAM" id="MobiDB-lite"/>
    </source>
</evidence>
<proteinExistence type="predicted"/>
<feature type="compositionally biased region" description="Low complexity" evidence="1">
    <location>
        <begin position="94"/>
        <end position="111"/>
    </location>
</feature>
<reference evidence="3" key="1">
    <citation type="submission" date="2022-08" db="UniProtKB">
        <authorList>
            <consortium name="EnsemblMetazoa"/>
        </authorList>
    </citation>
    <scope>IDENTIFICATION</scope>
    <source>
        <strain evidence="3">05x7-T-G4-1.051#20</strain>
    </source>
</reference>
<protein>
    <recommendedName>
        <fullName evidence="5">Laminin EGF-like domain-containing protein</fullName>
    </recommendedName>
</protein>